<proteinExistence type="predicted"/>
<dbReference type="HOGENOM" id="CLU_066445_1_0_7"/>
<evidence type="ECO:0000313" key="2">
    <source>
        <dbReference type="EMBL" id="ACM19088.1"/>
    </source>
</evidence>
<feature type="signal peptide" evidence="1">
    <location>
        <begin position="1"/>
        <end position="21"/>
    </location>
</feature>
<dbReference type="KEGG" id="geo:Geob_0726"/>
<evidence type="ECO:0008006" key="4">
    <source>
        <dbReference type="Google" id="ProtNLM"/>
    </source>
</evidence>
<dbReference type="OrthoDB" id="5396016at2"/>
<dbReference type="Proteomes" id="UP000007721">
    <property type="component" value="Chromosome"/>
</dbReference>
<dbReference type="InterPro" id="IPR025737">
    <property type="entry name" value="FApF"/>
</dbReference>
<feature type="chain" id="PRO_5002886532" description="Transporter" evidence="1">
    <location>
        <begin position="22"/>
        <end position="262"/>
    </location>
</feature>
<dbReference type="eggNOG" id="COG2067">
    <property type="taxonomic scope" value="Bacteria"/>
</dbReference>
<gene>
    <name evidence="2" type="ordered locus">Geob_0726</name>
</gene>
<keyword evidence="3" id="KW-1185">Reference proteome</keyword>
<evidence type="ECO:0000313" key="3">
    <source>
        <dbReference type="Proteomes" id="UP000007721"/>
    </source>
</evidence>
<protein>
    <recommendedName>
        <fullName evidence="4">Transporter</fullName>
    </recommendedName>
</protein>
<dbReference type="STRING" id="316067.Geob_0726"/>
<dbReference type="AlphaFoldDB" id="B9M118"/>
<evidence type="ECO:0000256" key="1">
    <source>
        <dbReference type="SAM" id="SignalP"/>
    </source>
</evidence>
<reference evidence="2 3" key="1">
    <citation type="submission" date="2009-01" db="EMBL/GenBank/DDBJ databases">
        <title>Complete sequence of Geobacter sp. FRC-32.</title>
        <authorList>
            <consortium name="US DOE Joint Genome Institute"/>
            <person name="Lucas S."/>
            <person name="Copeland A."/>
            <person name="Lapidus A."/>
            <person name="Glavina del Rio T."/>
            <person name="Dalin E."/>
            <person name="Tice H."/>
            <person name="Bruce D."/>
            <person name="Goodwin L."/>
            <person name="Pitluck S."/>
            <person name="Saunders E."/>
            <person name="Brettin T."/>
            <person name="Detter J.C."/>
            <person name="Han C."/>
            <person name="Larimer F."/>
            <person name="Land M."/>
            <person name="Hauser L."/>
            <person name="Kyrpides N."/>
            <person name="Ovchinnikova G."/>
            <person name="Kostka J."/>
            <person name="Richardson P."/>
        </authorList>
    </citation>
    <scope>NUCLEOTIDE SEQUENCE [LARGE SCALE GENOMIC DNA]</scope>
    <source>
        <strain evidence="3">DSM 22248 / JCM 15807 / FRC-32</strain>
    </source>
</reference>
<keyword evidence="1" id="KW-0732">Signal</keyword>
<accession>B9M118</accession>
<organism evidence="2 3">
    <name type="scientific">Geotalea daltonii (strain DSM 22248 / JCM 15807 / FRC-32)</name>
    <name type="common">Geobacter daltonii</name>
    <dbReference type="NCBI Taxonomy" id="316067"/>
    <lineage>
        <taxon>Bacteria</taxon>
        <taxon>Pseudomonadati</taxon>
        <taxon>Thermodesulfobacteriota</taxon>
        <taxon>Desulfuromonadia</taxon>
        <taxon>Geobacterales</taxon>
        <taxon>Geobacteraceae</taxon>
        <taxon>Geotalea</taxon>
    </lineage>
</organism>
<dbReference type="RefSeq" id="WP_012645817.1">
    <property type="nucleotide sequence ID" value="NC_011979.1"/>
</dbReference>
<name>B9M118_GEODF</name>
<sequence>MIRKLAVIGGLVVGLSGSAFAAHPLITDDTGTQGKGKFQLEMNGEVSRDKEGFDGVETRETGAELAAAFSAGIFDNVDLVIGAPWVWSRVKEDGILTGDENGAGDVSLELKWRFLNYKGFSMAVKPGLTIPSGNENRGLGNGKVSYGVTMIASQELEPFTFHVNAAYTRTEFKLDADKESNRNNIWHASAAASCEVVKDLQLVANIGVETNGNRGSHAWPAFLLGGVIYSVTEDLDLDLGIKGGLNGPEADVAYLAGIAYRF</sequence>
<dbReference type="Pfam" id="PF13557">
    <property type="entry name" value="Phenol_MetA_deg"/>
    <property type="match status" value="1"/>
</dbReference>
<dbReference type="EMBL" id="CP001390">
    <property type="protein sequence ID" value="ACM19088.1"/>
    <property type="molecule type" value="Genomic_DNA"/>
</dbReference>